<dbReference type="InterPro" id="IPR023393">
    <property type="entry name" value="START-like_dom_sf"/>
</dbReference>
<dbReference type="Pfam" id="PF00407">
    <property type="entry name" value="Bet_v_1"/>
    <property type="match status" value="1"/>
</dbReference>
<dbReference type="InterPro" id="IPR050279">
    <property type="entry name" value="Plant_def-hormone_signal"/>
</dbReference>
<comment type="caution">
    <text evidence="3">The sequence shown here is derived from an EMBL/GenBank/DDBJ whole genome shotgun (WGS) entry which is preliminary data.</text>
</comment>
<dbReference type="AlphaFoldDB" id="A0A7J7NKE8"/>
<dbReference type="SUPFAM" id="SSF55961">
    <property type="entry name" value="Bet v1-like"/>
    <property type="match status" value="1"/>
</dbReference>
<comment type="similarity">
    <text evidence="1">Belongs to the BetVI family.</text>
</comment>
<dbReference type="PANTHER" id="PTHR31213:SF174">
    <property type="entry name" value="MAJOR ALLERGEN PRU AR 1-LIKE"/>
    <property type="match status" value="1"/>
</dbReference>
<dbReference type="InterPro" id="IPR024949">
    <property type="entry name" value="Bet_v_I_allergen"/>
</dbReference>
<dbReference type="GO" id="GO:0004864">
    <property type="term" value="F:protein phosphatase inhibitor activity"/>
    <property type="evidence" value="ECO:0007669"/>
    <property type="project" value="InterPro"/>
</dbReference>
<dbReference type="Gene3D" id="3.30.530.20">
    <property type="match status" value="1"/>
</dbReference>
<dbReference type="Proteomes" id="UP000541444">
    <property type="component" value="Unassembled WGS sequence"/>
</dbReference>
<dbReference type="GO" id="GO:0005634">
    <property type="term" value="C:nucleus"/>
    <property type="evidence" value="ECO:0007669"/>
    <property type="project" value="TreeGrafter"/>
</dbReference>
<evidence type="ECO:0000259" key="2">
    <source>
        <dbReference type="Pfam" id="PF00407"/>
    </source>
</evidence>
<dbReference type="InterPro" id="IPR000916">
    <property type="entry name" value="Bet_v_I/MLP"/>
</dbReference>
<feature type="domain" description="Bet v I/Major latex protein" evidence="2">
    <location>
        <begin position="7"/>
        <end position="154"/>
    </location>
</feature>
<proteinExistence type="inferred from homology"/>
<dbReference type="GO" id="GO:0005737">
    <property type="term" value="C:cytoplasm"/>
    <property type="evidence" value="ECO:0007669"/>
    <property type="project" value="TreeGrafter"/>
</dbReference>
<dbReference type="CDD" id="cd07816">
    <property type="entry name" value="Bet_v1-like"/>
    <property type="match status" value="1"/>
</dbReference>
<dbReference type="EMBL" id="JACGCM010000724">
    <property type="protein sequence ID" value="KAF6167480.1"/>
    <property type="molecule type" value="Genomic_DNA"/>
</dbReference>
<reference evidence="3 4" key="1">
    <citation type="journal article" date="2020" name="IScience">
        <title>Genome Sequencing of the Endangered Kingdonia uniflora (Circaeasteraceae, Ranunculales) Reveals Potential Mechanisms of Evolutionary Specialization.</title>
        <authorList>
            <person name="Sun Y."/>
            <person name="Deng T."/>
            <person name="Zhang A."/>
            <person name="Moore M.J."/>
            <person name="Landis J.B."/>
            <person name="Lin N."/>
            <person name="Zhang H."/>
            <person name="Zhang X."/>
            <person name="Huang J."/>
            <person name="Zhang X."/>
            <person name="Sun H."/>
            <person name="Wang H."/>
        </authorList>
    </citation>
    <scope>NUCLEOTIDE SEQUENCE [LARGE SCALE GENOMIC DNA]</scope>
    <source>
        <strain evidence="3">TB1705</strain>
        <tissue evidence="3">Leaf</tissue>
    </source>
</reference>
<dbReference type="GO" id="GO:0038023">
    <property type="term" value="F:signaling receptor activity"/>
    <property type="evidence" value="ECO:0007669"/>
    <property type="project" value="InterPro"/>
</dbReference>
<dbReference type="PRINTS" id="PR00634">
    <property type="entry name" value="BETALLERGEN"/>
</dbReference>
<dbReference type="GO" id="GO:0006952">
    <property type="term" value="P:defense response"/>
    <property type="evidence" value="ECO:0007669"/>
    <property type="project" value="InterPro"/>
</dbReference>
<dbReference type="GO" id="GO:0009738">
    <property type="term" value="P:abscisic acid-activated signaling pathway"/>
    <property type="evidence" value="ECO:0007669"/>
    <property type="project" value="InterPro"/>
</dbReference>
<protein>
    <recommendedName>
        <fullName evidence="2">Bet v I/Major latex protein domain-containing protein</fullName>
    </recommendedName>
</protein>
<organism evidence="3 4">
    <name type="scientific">Kingdonia uniflora</name>
    <dbReference type="NCBI Taxonomy" id="39325"/>
    <lineage>
        <taxon>Eukaryota</taxon>
        <taxon>Viridiplantae</taxon>
        <taxon>Streptophyta</taxon>
        <taxon>Embryophyta</taxon>
        <taxon>Tracheophyta</taxon>
        <taxon>Spermatophyta</taxon>
        <taxon>Magnoliopsida</taxon>
        <taxon>Ranunculales</taxon>
        <taxon>Circaeasteraceae</taxon>
        <taxon>Kingdonia</taxon>
    </lineage>
</organism>
<dbReference type="PANTHER" id="PTHR31213">
    <property type="entry name" value="OS08G0374000 PROTEIN-RELATED"/>
    <property type="match status" value="1"/>
</dbReference>
<dbReference type="GO" id="GO:0010427">
    <property type="term" value="F:abscisic acid binding"/>
    <property type="evidence" value="ECO:0007669"/>
    <property type="project" value="InterPro"/>
</dbReference>
<dbReference type="OrthoDB" id="1565598at2759"/>
<dbReference type="FunFam" id="3.30.530.20:FF:000007">
    <property type="entry name" value="Major pollen allergen Bet v 1-A"/>
    <property type="match status" value="1"/>
</dbReference>
<evidence type="ECO:0000256" key="1">
    <source>
        <dbReference type="ARBA" id="ARBA00009744"/>
    </source>
</evidence>
<name>A0A7J7NKE8_9MAGN</name>
<accession>A0A7J7NKE8</accession>
<keyword evidence="4" id="KW-1185">Reference proteome</keyword>
<gene>
    <name evidence="3" type="ORF">GIB67_031681</name>
</gene>
<evidence type="ECO:0000313" key="4">
    <source>
        <dbReference type="Proteomes" id="UP000541444"/>
    </source>
</evidence>
<evidence type="ECO:0000313" key="3">
    <source>
        <dbReference type="EMBL" id="KAF6167480.1"/>
    </source>
</evidence>
<sequence>MGIIKMSQKFTTPISPARMFSALILDSHNLCPKLMFSWIKSFEILQGNGEAGSIIQINFTEACGHVKYVKHYIDELDKKHLRCKHTLFEGDVLGDKLKSIVYEVQLGPHGSGCILKIACEYHSKDGVEIKEEDIDPAGKNLAVGICEVVEAYLMAHPKSYA</sequence>